<proteinExistence type="inferred from homology"/>
<feature type="transmembrane region" description="Helical" evidence="7">
    <location>
        <begin position="277"/>
        <end position="297"/>
    </location>
</feature>
<reference evidence="9 10" key="1">
    <citation type="submission" date="2017-01" db="EMBL/GenBank/DDBJ databases">
        <title>Genome Analysis of Deinococcus marmoris KOPRI26562.</title>
        <authorList>
            <person name="Kim J.H."/>
            <person name="Oh H.-M."/>
        </authorList>
    </citation>
    <scope>NUCLEOTIDE SEQUENCE [LARGE SCALE GENOMIC DNA]</scope>
    <source>
        <strain evidence="9 10">KOPRI26562</strain>
    </source>
</reference>
<comment type="similarity">
    <text evidence="7">Belongs to the binding-protein-dependent transport system permease family.</text>
</comment>
<dbReference type="OrthoDB" id="9778687at2"/>
<evidence type="ECO:0000256" key="5">
    <source>
        <dbReference type="ARBA" id="ARBA00022989"/>
    </source>
</evidence>
<comment type="subcellular location">
    <subcellularLocation>
        <location evidence="1 7">Cell membrane</location>
        <topology evidence="1 7">Multi-pass membrane protein</topology>
    </subcellularLocation>
</comment>
<evidence type="ECO:0000313" key="10">
    <source>
        <dbReference type="Proteomes" id="UP000186607"/>
    </source>
</evidence>
<dbReference type="SUPFAM" id="SSF160964">
    <property type="entry name" value="MalF N-terminal region-like"/>
    <property type="match status" value="1"/>
</dbReference>
<dbReference type="RefSeq" id="WP_083653713.1">
    <property type="nucleotide sequence ID" value="NZ_MSTI01000151.1"/>
</dbReference>
<dbReference type="GO" id="GO:0005886">
    <property type="term" value="C:plasma membrane"/>
    <property type="evidence" value="ECO:0007669"/>
    <property type="project" value="UniProtKB-SubCell"/>
</dbReference>
<keyword evidence="5 7" id="KW-1133">Transmembrane helix</keyword>
<dbReference type="CDD" id="cd06261">
    <property type="entry name" value="TM_PBP2"/>
    <property type="match status" value="1"/>
</dbReference>
<feature type="domain" description="ABC transmembrane type-1" evidence="8">
    <location>
        <begin position="85"/>
        <end position="296"/>
    </location>
</feature>
<dbReference type="PROSITE" id="PS50928">
    <property type="entry name" value="ABC_TM1"/>
    <property type="match status" value="1"/>
</dbReference>
<dbReference type="GO" id="GO:0055085">
    <property type="term" value="P:transmembrane transport"/>
    <property type="evidence" value="ECO:0007669"/>
    <property type="project" value="InterPro"/>
</dbReference>
<feature type="transmembrane region" description="Helical" evidence="7">
    <location>
        <begin position="220"/>
        <end position="245"/>
    </location>
</feature>
<organism evidence="9 10">
    <name type="scientific">Deinococcus marmoris</name>
    <dbReference type="NCBI Taxonomy" id="249408"/>
    <lineage>
        <taxon>Bacteria</taxon>
        <taxon>Thermotogati</taxon>
        <taxon>Deinococcota</taxon>
        <taxon>Deinococci</taxon>
        <taxon>Deinococcales</taxon>
        <taxon>Deinococcaceae</taxon>
        <taxon>Deinococcus</taxon>
    </lineage>
</organism>
<evidence type="ECO:0000256" key="4">
    <source>
        <dbReference type="ARBA" id="ARBA00022692"/>
    </source>
</evidence>
<feature type="transmembrane region" description="Helical" evidence="7">
    <location>
        <begin position="171"/>
        <end position="199"/>
    </location>
</feature>
<dbReference type="InterPro" id="IPR051393">
    <property type="entry name" value="ABC_transporter_permease"/>
</dbReference>
<keyword evidence="3" id="KW-1003">Cell membrane</keyword>
<evidence type="ECO:0000259" key="8">
    <source>
        <dbReference type="PROSITE" id="PS50928"/>
    </source>
</evidence>
<comment type="caution">
    <text evidence="9">The sequence shown here is derived from an EMBL/GenBank/DDBJ whole genome shotgun (WGS) entry which is preliminary data.</text>
</comment>
<evidence type="ECO:0000256" key="3">
    <source>
        <dbReference type="ARBA" id="ARBA00022475"/>
    </source>
</evidence>
<dbReference type="STRING" id="249408.BOO71_0012478"/>
<evidence type="ECO:0000256" key="7">
    <source>
        <dbReference type="RuleBase" id="RU363032"/>
    </source>
</evidence>
<evidence type="ECO:0000256" key="1">
    <source>
        <dbReference type="ARBA" id="ARBA00004651"/>
    </source>
</evidence>
<dbReference type="AlphaFoldDB" id="A0A1U7NTG8"/>
<dbReference type="SUPFAM" id="SSF161098">
    <property type="entry name" value="MetI-like"/>
    <property type="match status" value="1"/>
</dbReference>
<feature type="transmembrane region" description="Helical" evidence="7">
    <location>
        <begin position="125"/>
        <end position="151"/>
    </location>
</feature>
<dbReference type="Gene3D" id="1.10.3720.10">
    <property type="entry name" value="MetI-like"/>
    <property type="match status" value="1"/>
</dbReference>
<dbReference type="PANTHER" id="PTHR30193">
    <property type="entry name" value="ABC TRANSPORTER PERMEASE PROTEIN"/>
    <property type="match status" value="1"/>
</dbReference>
<name>A0A1U7NTG8_9DEIO</name>
<feature type="transmembrane region" description="Helical" evidence="7">
    <location>
        <begin position="89"/>
        <end position="113"/>
    </location>
</feature>
<dbReference type="EMBL" id="MSTI01000151">
    <property type="protein sequence ID" value="OLV16210.1"/>
    <property type="molecule type" value="Genomic_DNA"/>
</dbReference>
<evidence type="ECO:0000256" key="6">
    <source>
        <dbReference type="ARBA" id="ARBA00023136"/>
    </source>
</evidence>
<keyword evidence="10" id="KW-1185">Reference proteome</keyword>
<evidence type="ECO:0000256" key="2">
    <source>
        <dbReference type="ARBA" id="ARBA00022448"/>
    </source>
</evidence>
<gene>
    <name evidence="9" type="ORF">BOO71_0012478</name>
</gene>
<keyword evidence="4 7" id="KW-0812">Transmembrane</keyword>
<dbReference type="Pfam" id="PF00528">
    <property type="entry name" value="BPD_transp_1"/>
    <property type="match status" value="1"/>
</dbReference>
<keyword evidence="2 7" id="KW-0813">Transport</keyword>
<accession>A0A1U7NTG8</accession>
<dbReference type="Proteomes" id="UP000186607">
    <property type="component" value="Unassembled WGS sequence"/>
</dbReference>
<dbReference type="InterPro" id="IPR000515">
    <property type="entry name" value="MetI-like"/>
</dbReference>
<dbReference type="InterPro" id="IPR035906">
    <property type="entry name" value="MetI-like_sf"/>
</dbReference>
<dbReference type="PANTHER" id="PTHR30193:SF37">
    <property type="entry name" value="INNER MEMBRANE ABC TRANSPORTER PERMEASE PROTEIN YCJO"/>
    <property type="match status" value="1"/>
</dbReference>
<protein>
    <submittedName>
        <fullName evidence="9">N-Acetyl-D-glucosamine ABC transport system, permease protein 1</fullName>
    </submittedName>
</protein>
<evidence type="ECO:0000313" key="9">
    <source>
        <dbReference type="EMBL" id="OLV16210.1"/>
    </source>
</evidence>
<sequence length="311" mass="33561">MQNAAPLATLAARKRRVSPMRRQETLLAALLILPSTLGILAFAVLPIAASLGISLTDWGGLSKPNFVGLQNYATALQDPRATSALSHTLIYVLLAVPTGLAISLTLAVWINNLKAGWLRTVFRTVYYLPMVTIGVAVALLWQVLLAPQGLVNLILGWLGVHGPNWLGSPSWVLPAVAVFSVWQGSGQGIILFLASLASVPKDLYEAAQLDGAKPFEAFRYITLPMISPTVFLVLVLSLIGALQVFEAVLVLSNGGPGDSSTTVALYIYKTAFTFFKMGYASALAWLLAIILIGLMVVQWRNQSKWVNYDQV</sequence>
<keyword evidence="6 7" id="KW-0472">Membrane</keyword>